<dbReference type="EMBL" id="CP031320">
    <property type="protein sequence ID" value="AXK33928.1"/>
    <property type="molecule type" value="Genomic_DNA"/>
</dbReference>
<evidence type="ECO:0000259" key="1">
    <source>
        <dbReference type="PROSITE" id="PS51819"/>
    </source>
</evidence>
<dbReference type="PROSITE" id="PS51819">
    <property type="entry name" value="VOC"/>
    <property type="match status" value="1"/>
</dbReference>
<accession>A0A345XQL2</accession>
<proteinExistence type="predicted"/>
<organism evidence="2 3">
    <name type="scientific">Streptomyces armeniacus</name>
    <dbReference type="NCBI Taxonomy" id="83291"/>
    <lineage>
        <taxon>Bacteria</taxon>
        <taxon>Bacillati</taxon>
        <taxon>Actinomycetota</taxon>
        <taxon>Actinomycetes</taxon>
        <taxon>Kitasatosporales</taxon>
        <taxon>Streptomycetaceae</taxon>
        <taxon>Streptomyces</taxon>
    </lineage>
</organism>
<protein>
    <submittedName>
        <fullName evidence="2">VOC family protein</fullName>
    </submittedName>
</protein>
<gene>
    <name evidence="2" type="ORF">DVA86_15945</name>
</gene>
<evidence type="ECO:0000313" key="2">
    <source>
        <dbReference type="EMBL" id="AXK33928.1"/>
    </source>
</evidence>
<dbReference type="SUPFAM" id="SSF54593">
    <property type="entry name" value="Glyoxalase/Bleomycin resistance protein/Dihydroxybiphenyl dioxygenase"/>
    <property type="match status" value="1"/>
</dbReference>
<name>A0A345XQL2_9ACTN</name>
<feature type="domain" description="VOC" evidence="1">
    <location>
        <begin position="8"/>
        <end position="121"/>
    </location>
</feature>
<evidence type="ECO:0000313" key="3">
    <source>
        <dbReference type="Proteomes" id="UP000254425"/>
    </source>
</evidence>
<sequence length="134" mass="14707">MSPHKNPHLGGIVLGSTDPERLWEWYRTAFAPGAAKDGEMLGLELGGTYLIFESRDDVAAKAAEPGRILVNFEVADIRASEKHLDETLSVHWIRPVTDMDGEVFLATVEDPDGNYIQLYQEQEPKQDPSAGAGA</sequence>
<keyword evidence="3" id="KW-1185">Reference proteome</keyword>
<dbReference type="Proteomes" id="UP000254425">
    <property type="component" value="Chromosome"/>
</dbReference>
<dbReference type="RefSeq" id="WP_208879079.1">
    <property type="nucleotide sequence ID" value="NZ_CP031320.1"/>
</dbReference>
<dbReference type="KEGG" id="sarm:DVA86_15945"/>
<dbReference type="InterPro" id="IPR029068">
    <property type="entry name" value="Glyas_Bleomycin-R_OHBP_Dase"/>
</dbReference>
<reference evidence="2 3" key="1">
    <citation type="submission" date="2018-07" db="EMBL/GenBank/DDBJ databases">
        <title>Draft genome of the type strain Streptomyces armeniacus ATCC 15676.</title>
        <authorList>
            <person name="Labana P."/>
            <person name="Gosse J.T."/>
            <person name="Boddy C.N."/>
        </authorList>
    </citation>
    <scope>NUCLEOTIDE SEQUENCE [LARGE SCALE GENOMIC DNA]</scope>
    <source>
        <strain evidence="2 3">ATCC 15676</strain>
    </source>
</reference>
<dbReference type="InterPro" id="IPR037523">
    <property type="entry name" value="VOC_core"/>
</dbReference>
<dbReference type="Gene3D" id="3.10.180.10">
    <property type="entry name" value="2,3-Dihydroxybiphenyl 1,2-Dioxygenase, domain 1"/>
    <property type="match status" value="1"/>
</dbReference>
<dbReference type="AlphaFoldDB" id="A0A345XQL2"/>